<dbReference type="HOGENOM" id="CLU_450553_0_0_1"/>
<keyword evidence="12" id="KW-1185">Reference proteome</keyword>
<dbReference type="PANTHER" id="PTHR24419:SF18">
    <property type="entry name" value="SERINE_THREONINE-PROTEIN KINASE HASPIN"/>
    <property type="match status" value="1"/>
</dbReference>
<evidence type="ECO:0000256" key="1">
    <source>
        <dbReference type="ARBA" id="ARBA00012513"/>
    </source>
</evidence>
<dbReference type="EC" id="2.7.11.1" evidence="1"/>
<dbReference type="InterPro" id="IPR024604">
    <property type="entry name" value="GSG2_C"/>
</dbReference>
<dbReference type="GO" id="GO:0005524">
    <property type="term" value="F:ATP binding"/>
    <property type="evidence" value="ECO:0007669"/>
    <property type="project" value="UniProtKB-KW"/>
</dbReference>
<evidence type="ECO:0000256" key="9">
    <source>
        <dbReference type="SAM" id="MobiDB-lite"/>
    </source>
</evidence>
<dbReference type="STRING" id="214684.Q5KI22"/>
<evidence type="ECO:0000313" key="12">
    <source>
        <dbReference type="Proteomes" id="UP000002149"/>
    </source>
</evidence>
<proteinExistence type="predicted"/>
<dbReference type="VEuPathDB" id="FungiDB:CND04490"/>
<dbReference type="Proteomes" id="UP000002149">
    <property type="component" value="Chromosome 4"/>
</dbReference>
<gene>
    <name evidence="11" type="ordered locus">CND04490</name>
</gene>
<dbReference type="OMA" id="ENERPAY"/>
<dbReference type="KEGG" id="cne:CND04490"/>
<sequence>MPTAGVKTKKVTTYGRKNTQIISIHSDFVEPVDLTSPPVLPTRQRQPLTAKPSNDNCNLPAATCQALNSLKSDRLSKAPYKEETLPKVAKGVSPDGTLSKVTVPPLSKSPRIVSTKQRRVSRKTSKAIVPRSPAAAHTTLPSAPKIPMESSSMQSTKQQRSPGSAIRAKKRLVFEGVILPLRSPISDIRIEELSERLSDVTIKDSSAQKTGNGADKGKSSSQFALEALIQACSSASVQEFNAFIKSFPLFPASKDVFMTKVGEASYSEVFGFSQSAEDADLVLKVIPLFSGTVEADGSFPDCSSPEDVLREIEITKKMNQVPGGGFVEFRGAYVVEGKYPKELLEKWDIYKSTQGSASVRPSAFGPTQKYCLVALCNSGIDLEALQFDSSRGWVQAAGIFWQVAAALASAEDWTKFEHRDLHEGQILISSLSESPSSTEPENYLSPTYTSLQTTIIDFGLSRLNMPTPVWSQIPEEVYEGKGAQWDLYRAMRSRIGDDWGGFHAITNLMWLRYILQYMLVSKSLRKPRALRSTQVPRLARGVKPKPDTVRSEKAWGILQKVEEMMEYSLNFDMSARSNRNHKNDALKPLTSARDLVNWGKDEGWIG</sequence>
<reference evidence="11 12" key="1">
    <citation type="journal article" date="2005" name="Science">
        <title>The genome of the basidiomycetous yeast and human pathogen Cryptococcus neoformans.</title>
        <authorList>
            <person name="Loftus B.J."/>
            <person name="Fung E."/>
            <person name="Roncaglia P."/>
            <person name="Rowley D."/>
            <person name="Amedeo P."/>
            <person name="Bruno D."/>
            <person name="Vamathevan J."/>
            <person name="Miranda M."/>
            <person name="Anderson I.J."/>
            <person name="Fraser J.A."/>
            <person name="Allen J.E."/>
            <person name="Bosdet I.E."/>
            <person name="Brent M.R."/>
            <person name="Chiu R."/>
            <person name="Doering T.L."/>
            <person name="Donlin M.J."/>
            <person name="D'Souza C.A."/>
            <person name="Fox D.S."/>
            <person name="Grinberg V."/>
            <person name="Fu J."/>
            <person name="Fukushima M."/>
            <person name="Haas B.J."/>
            <person name="Huang J.C."/>
            <person name="Janbon G."/>
            <person name="Jones S.J."/>
            <person name="Koo H.L."/>
            <person name="Krzywinski M.I."/>
            <person name="Kwon-Chung J.K."/>
            <person name="Lengeler K.B."/>
            <person name="Maiti R."/>
            <person name="Marra M.A."/>
            <person name="Marra R.E."/>
            <person name="Mathewson C.A."/>
            <person name="Mitchell T.G."/>
            <person name="Pertea M."/>
            <person name="Riggs F.R."/>
            <person name="Salzberg S.L."/>
            <person name="Schein J.E."/>
            <person name="Shvartsbeyn A."/>
            <person name="Shin H."/>
            <person name="Shumway M."/>
            <person name="Specht C.A."/>
            <person name="Suh B.B."/>
            <person name="Tenney A."/>
            <person name="Utterback T.R."/>
            <person name="Wickes B.L."/>
            <person name="Wortman J.R."/>
            <person name="Wye N.H."/>
            <person name="Kronstad J.W."/>
            <person name="Lodge J.K."/>
            <person name="Heitman J."/>
            <person name="Davis R.W."/>
            <person name="Fraser C.M."/>
            <person name="Hyman R.W."/>
        </authorList>
    </citation>
    <scope>NUCLEOTIDE SEQUENCE [LARGE SCALE GENOMIC DNA]</scope>
    <source>
        <strain evidence="12">JEC21 / ATCC MYA-565</strain>
    </source>
</reference>
<name>Q5KI22_CRYD1</name>
<dbReference type="GeneID" id="3257011"/>
<dbReference type="GO" id="GO:0035556">
    <property type="term" value="P:intracellular signal transduction"/>
    <property type="evidence" value="ECO:0000318"/>
    <property type="project" value="GO_Central"/>
</dbReference>
<dbReference type="PANTHER" id="PTHR24419">
    <property type="entry name" value="INTERLEUKIN-1 RECEPTOR-ASSOCIATED KINASE"/>
    <property type="match status" value="1"/>
</dbReference>
<evidence type="ECO:0000313" key="11">
    <source>
        <dbReference type="EMBL" id="AAW43304.1"/>
    </source>
</evidence>
<dbReference type="InterPro" id="IPR011009">
    <property type="entry name" value="Kinase-like_dom_sf"/>
</dbReference>
<evidence type="ECO:0000256" key="5">
    <source>
        <dbReference type="ARBA" id="ARBA00022777"/>
    </source>
</evidence>
<accession>Q5KI22</accession>
<accession>Q55UC3</accession>
<dbReference type="PROSITE" id="PS50011">
    <property type="entry name" value="PROTEIN_KINASE_DOM"/>
    <property type="match status" value="1"/>
</dbReference>
<feature type="domain" description="Protein kinase" evidence="10">
    <location>
        <begin position="255"/>
        <end position="590"/>
    </location>
</feature>
<dbReference type="Gene3D" id="1.10.510.10">
    <property type="entry name" value="Transferase(Phosphotransferase) domain 1"/>
    <property type="match status" value="1"/>
</dbReference>
<dbReference type="OrthoDB" id="5327538at2759"/>
<evidence type="ECO:0000256" key="8">
    <source>
        <dbReference type="ARBA" id="ARBA00048679"/>
    </source>
</evidence>
<organism evidence="11 12">
    <name type="scientific">Cryptococcus deneoformans (strain JEC21 / ATCC MYA-565)</name>
    <name type="common">Cryptococcus neoformans var. neoformans serotype D</name>
    <dbReference type="NCBI Taxonomy" id="214684"/>
    <lineage>
        <taxon>Eukaryota</taxon>
        <taxon>Fungi</taxon>
        <taxon>Dikarya</taxon>
        <taxon>Basidiomycota</taxon>
        <taxon>Agaricomycotina</taxon>
        <taxon>Tremellomycetes</taxon>
        <taxon>Tremellales</taxon>
        <taxon>Cryptococcaceae</taxon>
        <taxon>Cryptococcus</taxon>
        <taxon>Cryptococcus neoformans species complex</taxon>
    </lineage>
</organism>
<dbReference type="Pfam" id="PF12330">
    <property type="entry name" value="Haspin_kinase"/>
    <property type="match status" value="1"/>
</dbReference>
<dbReference type="RefSeq" id="XP_570611.1">
    <property type="nucleotide sequence ID" value="XM_570611.1"/>
</dbReference>
<dbReference type="GO" id="GO:0072354">
    <property type="term" value="F:histone H3T3 kinase activity"/>
    <property type="evidence" value="ECO:0000318"/>
    <property type="project" value="GO_Central"/>
</dbReference>
<dbReference type="eggNOG" id="KOG2464">
    <property type="taxonomic scope" value="Eukaryota"/>
</dbReference>
<dbReference type="GO" id="GO:0005634">
    <property type="term" value="C:nucleus"/>
    <property type="evidence" value="ECO:0000318"/>
    <property type="project" value="GO_Central"/>
</dbReference>
<evidence type="ECO:0000256" key="6">
    <source>
        <dbReference type="ARBA" id="ARBA00022840"/>
    </source>
</evidence>
<keyword evidence="5" id="KW-0418">Kinase</keyword>
<dbReference type="PaxDb" id="214684-Q5KI22"/>
<feature type="region of interest" description="Disordered" evidence="9">
    <location>
        <begin position="37"/>
        <end position="56"/>
    </location>
</feature>
<dbReference type="AlphaFoldDB" id="Q5KI22"/>
<evidence type="ECO:0000259" key="10">
    <source>
        <dbReference type="PROSITE" id="PS50011"/>
    </source>
</evidence>
<feature type="compositionally biased region" description="Basic residues" evidence="9">
    <location>
        <begin position="116"/>
        <end position="125"/>
    </location>
</feature>
<dbReference type="InterPro" id="IPR000719">
    <property type="entry name" value="Prot_kinase_dom"/>
</dbReference>
<protein>
    <recommendedName>
        <fullName evidence="1">non-specific serine/threonine protein kinase</fullName>
        <ecNumber evidence="1">2.7.11.1</ecNumber>
    </recommendedName>
</protein>
<keyword evidence="2" id="KW-0723">Serine/threonine-protein kinase</keyword>
<feature type="compositionally biased region" description="Polar residues" evidence="9">
    <location>
        <begin position="43"/>
        <end position="56"/>
    </location>
</feature>
<keyword evidence="4" id="KW-0547">Nucleotide-binding</keyword>
<dbReference type="InParanoid" id="Q5KI22"/>
<dbReference type="SUPFAM" id="SSF56112">
    <property type="entry name" value="Protein kinase-like (PK-like)"/>
    <property type="match status" value="1"/>
</dbReference>
<feature type="compositionally biased region" description="Polar residues" evidence="9">
    <location>
        <begin position="149"/>
        <end position="162"/>
    </location>
</feature>
<dbReference type="FunCoup" id="Q5KI22">
    <property type="interactions" value="139"/>
</dbReference>
<evidence type="ECO:0000256" key="3">
    <source>
        <dbReference type="ARBA" id="ARBA00022679"/>
    </source>
</evidence>
<dbReference type="EMBL" id="AE017344">
    <property type="protein sequence ID" value="AAW43304.1"/>
    <property type="molecule type" value="Genomic_DNA"/>
</dbReference>
<dbReference type="FunFam" id="1.10.510.10:FF:001081">
    <property type="entry name" value="Unplaced genomic scaffold supercont1.2, whole genome shotgun sequence"/>
    <property type="match status" value="1"/>
</dbReference>
<dbReference type="GO" id="GO:0000278">
    <property type="term" value="P:mitotic cell cycle"/>
    <property type="evidence" value="ECO:0000318"/>
    <property type="project" value="GO_Central"/>
</dbReference>
<feature type="region of interest" description="Disordered" evidence="9">
    <location>
        <begin position="99"/>
        <end position="165"/>
    </location>
</feature>
<keyword evidence="3" id="KW-0808">Transferase</keyword>
<dbReference type="Gene3D" id="3.30.200.20">
    <property type="entry name" value="Phosphorylase Kinase, domain 1"/>
    <property type="match status" value="1"/>
</dbReference>
<comment type="catalytic activity">
    <reaction evidence="7">
        <text>L-threonyl-[protein] + ATP = O-phospho-L-threonyl-[protein] + ADP + H(+)</text>
        <dbReference type="Rhea" id="RHEA:46608"/>
        <dbReference type="Rhea" id="RHEA-COMP:11060"/>
        <dbReference type="Rhea" id="RHEA-COMP:11605"/>
        <dbReference type="ChEBI" id="CHEBI:15378"/>
        <dbReference type="ChEBI" id="CHEBI:30013"/>
        <dbReference type="ChEBI" id="CHEBI:30616"/>
        <dbReference type="ChEBI" id="CHEBI:61977"/>
        <dbReference type="ChEBI" id="CHEBI:456216"/>
        <dbReference type="EC" id="2.7.11.1"/>
    </reaction>
</comment>
<comment type="catalytic activity">
    <reaction evidence="8">
        <text>L-seryl-[protein] + ATP = O-phospho-L-seryl-[protein] + ADP + H(+)</text>
        <dbReference type="Rhea" id="RHEA:17989"/>
        <dbReference type="Rhea" id="RHEA-COMP:9863"/>
        <dbReference type="Rhea" id="RHEA-COMP:11604"/>
        <dbReference type="ChEBI" id="CHEBI:15378"/>
        <dbReference type="ChEBI" id="CHEBI:29999"/>
        <dbReference type="ChEBI" id="CHEBI:30616"/>
        <dbReference type="ChEBI" id="CHEBI:83421"/>
        <dbReference type="ChEBI" id="CHEBI:456216"/>
        <dbReference type="EC" id="2.7.11.1"/>
    </reaction>
</comment>
<keyword evidence="6" id="KW-0067">ATP-binding</keyword>
<dbReference type="GO" id="GO:0005737">
    <property type="term" value="C:cytoplasm"/>
    <property type="evidence" value="ECO:0000318"/>
    <property type="project" value="GO_Central"/>
</dbReference>
<dbReference type="SMART" id="SM01331">
    <property type="entry name" value="DUF3635"/>
    <property type="match status" value="1"/>
</dbReference>
<evidence type="ECO:0000256" key="7">
    <source>
        <dbReference type="ARBA" id="ARBA00047899"/>
    </source>
</evidence>
<evidence type="ECO:0000256" key="2">
    <source>
        <dbReference type="ARBA" id="ARBA00022527"/>
    </source>
</evidence>
<evidence type="ECO:0000256" key="4">
    <source>
        <dbReference type="ARBA" id="ARBA00022741"/>
    </source>
</evidence>